<gene>
    <name evidence="5" type="ORF">BJY28_002048</name>
</gene>
<dbReference type="GO" id="GO:0004793">
    <property type="term" value="F:threonine aldolase activity"/>
    <property type="evidence" value="ECO:0007669"/>
    <property type="project" value="UniProtKB-EC"/>
</dbReference>
<comment type="similarity">
    <text evidence="2">Belongs to the threonine aldolase family.</text>
</comment>
<dbReference type="Proteomes" id="UP000592181">
    <property type="component" value="Unassembled WGS sequence"/>
</dbReference>
<comment type="caution">
    <text evidence="5">The sequence shown here is derived from an EMBL/GenBank/DDBJ whole genome shotgun (WGS) entry which is preliminary data.</text>
</comment>
<evidence type="ECO:0000259" key="4">
    <source>
        <dbReference type="Pfam" id="PF01212"/>
    </source>
</evidence>
<evidence type="ECO:0000313" key="5">
    <source>
        <dbReference type="EMBL" id="NYG37579.1"/>
    </source>
</evidence>
<evidence type="ECO:0000313" key="6">
    <source>
        <dbReference type="Proteomes" id="UP000592181"/>
    </source>
</evidence>
<dbReference type="EC" id="4.1.2.5" evidence="5"/>
<reference evidence="5 6" key="1">
    <citation type="submission" date="2020-07" db="EMBL/GenBank/DDBJ databases">
        <title>Sequencing the genomes of 1000 actinobacteria strains.</title>
        <authorList>
            <person name="Klenk H.-P."/>
        </authorList>
    </citation>
    <scope>NUCLEOTIDE SEQUENCE [LARGE SCALE GENOMIC DNA]</scope>
    <source>
        <strain evidence="5 6">DSM 24723</strain>
    </source>
</reference>
<dbReference type="AlphaFoldDB" id="A0A852X3W1"/>
<feature type="domain" description="Aromatic amino acid beta-eliminating lyase/threonine aldolase" evidence="4">
    <location>
        <begin position="19"/>
        <end position="303"/>
    </location>
</feature>
<evidence type="ECO:0000256" key="3">
    <source>
        <dbReference type="ARBA" id="ARBA00022898"/>
    </source>
</evidence>
<sequence length="356" mass="38589">MSSDPTPFAPLHDVSVRGFASDNYAGTHPEVLAALVASDGGHQVAYGEDVYTERLQEVVRGHFGDQAQAWPVLNGTGANVIALQAVTDRWESVICTSSAHIHVDEAAAPERMGGIKLHAVATPDGKLTPELIGTVPVREGDEHWPQVRVVSITQTTEVGTLYSPEEIRAIADHVHERGWVLHLDGARIANAAAALDLPLRAFTTDAGVDLVSLGGTKAGAMLAEAVVVLSPERVRGLPWLRKQSMQLASKMRFVSAQLLALYDGDLYLRTAGQANAMAARLEDAVRHIDGVTLTTPAQANAVFPILDPQVADRLAARFRFYPWDEATNQYRWMCSWDTTEGDVDAFVAALREELSR</sequence>
<dbReference type="InterPro" id="IPR015424">
    <property type="entry name" value="PyrdxlP-dep_Trfase"/>
</dbReference>
<dbReference type="Gene3D" id="3.90.1150.10">
    <property type="entry name" value="Aspartate Aminotransferase, domain 1"/>
    <property type="match status" value="1"/>
</dbReference>
<dbReference type="InterPro" id="IPR015421">
    <property type="entry name" value="PyrdxlP-dep_Trfase_major"/>
</dbReference>
<keyword evidence="3" id="KW-0663">Pyridoxal phosphate</keyword>
<organism evidence="5 6">
    <name type="scientific">Janibacter alkaliphilus</name>
    <dbReference type="NCBI Taxonomy" id="1069963"/>
    <lineage>
        <taxon>Bacteria</taxon>
        <taxon>Bacillati</taxon>
        <taxon>Actinomycetota</taxon>
        <taxon>Actinomycetes</taxon>
        <taxon>Micrococcales</taxon>
        <taxon>Intrasporangiaceae</taxon>
        <taxon>Janibacter</taxon>
    </lineage>
</organism>
<dbReference type="InterPro" id="IPR015422">
    <property type="entry name" value="PyrdxlP-dep_Trfase_small"/>
</dbReference>
<comment type="cofactor">
    <cofactor evidence="1">
        <name>pyridoxal 5'-phosphate</name>
        <dbReference type="ChEBI" id="CHEBI:597326"/>
    </cofactor>
</comment>
<keyword evidence="5" id="KW-0456">Lyase</keyword>
<evidence type="ECO:0000256" key="2">
    <source>
        <dbReference type="ARBA" id="ARBA00006966"/>
    </source>
</evidence>
<keyword evidence="6" id="KW-1185">Reference proteome</keyword>
<accession>A0A852X3W1</accession>
<dbReference type="GO" id="GO:0006520">
    <property type="term" value="P:amino acid metabolic process"/>
    <property type="evidence" value="ECO:0007669"/>
    <property type="project" value="InterPro"/>
</dbReference>
<dbReference type="SUPFAM" id="SSF53383">
    <property type="entry name" value="PLP-dependent transferases"/>
    <property type="match status" value="1"/>
</dbReference>
<name>A0A852X3W1_9MICO</name>
<evidence type="ECO:0000256" key="1">
    <source>
        <dbReference type="ARBA" id="ARBA00001933"/>
    </source>
</evidence>
<dbReference type="RefSeq" id="WP_179462922.1">
    <property type="nucleotide sequence ID" value="NZ_JACBZX010000001.1"/>
</dbReference>
<proteinExistence type="inferred from homology"/>
<dbReference type="PANTHER" id="PTHR48097">
    <property type="entry name" value="L-THREONINE ALDOLASE-RELATED"/>
    <property type="match status" value="1"/>
</dbReference>
<dbReference type="EMBL" id="JACBZX010000001">
    <property type="protein sequence ID" value="NYG37579.1"/>
    <property type="molecule type" value="Genomic_DNA"/>
</dbReference>
<dbReference type="Gene3D" id="3.40.640.10">
    <property type="entry name" value="Type I PLP-dependent aspartate aminotransferase-like (Major domain)"/>
    <property type="match status" value="1"/>
</dbReference>
<protein>
    <submittedName>
        <fullName evidence="5">Threonine aldolase</fullName>
        <ecNumber evidence="5">4.1.2.5</ecNumber>
    </submittedName>
</protein>
<dbReference type="Pfam" id="PF01212">
    <property type="entry name" value="Beta_elim_lyase"/>
    <property type="match status" value="1"/>
</dbReference>
<dbReference type="InterPro" id="IPR001597">
    <property type="entry name" value="ArAA_b-elim_lyase/Thr_aldolase"/>
</dbReference>
<dbReference type="PANTHER" id="PTHR48097:SF5">
    <property type="entry name" value="LOW SPECIFICITY L-THREONINE ALDOLASE"/>
    <property type="match status" value="1"/>
</dbReference>